<reference evidence="3" key="1">
    <citation type="submission" date="2017-02" db="EMBL/GenBank/DDBJ databases">
        <authorList>
            <person name="Varghese N."/>
            <person name="Submissions S."/>
        </authorList>
    </citation>
    <scope>NUCLEOTIDE SEQUENCE [LARGE SCALE GENOMIC DNA]</scope>
    <source>
        <strain evidence="3">DSM 24967</strain>
    </source>
</reference>
<name>A0A1T5EJG6_9BACT</name>
<dbReference type="RefSeq" id="WP_139376667.1">
    <property type="nucleotide sequence ID" value="NZ_FUYQ01000027.1"/>
</dbReference>
<evidence type="ECO:0000256" key="1">
    <source>
        <dbReference type="SAM" id="SignalP"/>
    </source>
</evidence>
<feature type="chain" id="PRO_5012368935" description="Fibronectin type-III domain-containing protein" evidence="1">
    <location>
        <begin position="29"/>
        <end position="619"/>
    </location>
</feature>
<organism evidence="2 3">
    <name type="scientific">Parabacteroides chartae</name>
    <dbReference type="NCBI Taxonomy" id="1037355"/>
    <lineage>
        <taxon>Bacteria</taxon>
        <taxon>Pseudomonadati</taxon>
        <taxon>Bacteroidota</taxon>
        <taxon>Bacteroidia</taxon>
        <taxon>Bacteroidales</taxon>
        <taxon>Tannerellaceae</taxon>
        <taxon>Parabacteroides</taxon>
    </lineage>
</organism>
<evidence type="ECO:0000313" key="3">
    <source>
        <dbReference type="Proteomes" id="UP000190852"/>
    </source>
</evidence>
<feature type="signal peptide" evidence="1">
    <location>
        <begin position="1"/>
        <end position="28"/>
    </location>
</feature>
<dbReference type="EMBL" id="FUYQ01000027">
    <property type="protein sequence ID" value="SKB84173.1"/>
    <property type="molecule type" value="Genomic_DNA"/>
</dbReference>
<dbReference type="Proteomes" id="UP000190852">
    <property type="component" value="Unassembled WGS sequence"/>
</dbReference>
<gene>
    <name evidence="2" type="ORF">SAMN05660349_03018</name>
</gene>
<evidence type="ECO:0000313" key="2">
    <source>
        <dbReference type="EMBL" id="SKB84173.1"/>
    </source>
</evidence>
<dbReference type="AlphaFoldDB" id="A0A1T5EJG6"/>
<evidence type="ECO:0008006" key="4">
    <source>
        <dbReference type="Google" id="ProtNLM"/>
    </source>
</evidence>
<dbReference type="SUPFAM" id="SSF69322">
    <property type="entry name" value="Tricorn protease domain 2"/>
    <property type="match status" value="1"/>
</dbReference>
<accession>A0A1T5EJG6</accession>
<keyword evidence="3" id="KW-1185">Reference proteome</keyword>
<keyword evidence="1" id="KW-0732">Signal</keyword>
<protein>
    <recommendedName>
        <fullName evidence="4">Fibronectin type-III domain-containing protein</fullName>
    </recommendedName>
</protein>
<sequence>MEPMTPFKVSLKLLSFVLLCTLILPTCAYDSDDDNYVDVPKPSEQFQIGIDLAGVDPDQVIYLYSSGYFYYSLDTRGKEILDQKFFLDGRDISSGINNGSVYINGGPLDGKEHELKMIVGFKTGTGSLAELAGYEMYVGEYTFKLKFIDSSNNSAALNVRQTVDANNNLKLIWDRPQGFDVVSYEIYSNEYTPRLLATITDPDQTWFVDQSYVYGYKSYQIAARLRNSQQVKITTYYTVSYSSIEAGHIQGDRINRNSMRTQITNTNPYPCKYVVEYGYENKIVEAERSGEIVLPGGDFPSWISFHLYILPLTADVSEYKSYPYVYGSLSDRMLEAHISLAADLHGNRLVGMDFRTYYQYDVSSALPTFSKAHNLTLHTGCIMKASNTGYVVVSDSRNILYIYKDNTFNNLLFQIQTQGLFFCLTDNNLLFVQTNDGFDVYNILTGNQVGSQQLISSPDEVYSQGLVVRISSDARYLYVLRKNYYTSEKQLELYEVNPDYSLKLLRTESDAKISTIGFHPVNPRKAVIEYNDIRFSLVEVETGARTTVAGYFQNIDPFTGAVLYKAADYISGNYEVKVLDNSGTKEIWRMKLANINPFADTRLYNNLLMFNGYVMNLTK</sequence>
<proteinExistence type="predicted"/>